<name>A0A507DS99_9FUNG</name>
<gene>
    <name evidence="1" type="ORF">SeMB42_g00190</name>
</gene>
<dbReference type="EMBL" id="QEAN01000003">
    <property type="protein sequence ID" value="TPX54614.1"/>
    <property type="molecule type" value="Genomic_DNA"/>
</dbReference>
<keyword evidence="2" id="KW-1185">Reference proteome</keyword>
<comment type="caution">
    <text evidence="1">The sequence shown here is derived from an EMBL/GenBank/DDBJ whole genome shotgun (WGS) entry which is preliminary data.</text>
</comment>
<reference evidence="1 2" key="1">
    <citation type="journal article" date="2019" name="Sci. Rep.">
        <title>Comparative genomics of chytrid fungi reveal insights into the obligate biotrophic and pathogenic lifestyle of Synchytrium endobioticum.</title>
        <authorList>
            <person name="van de Vossenberg B.T.L.H."/>
            <person name="Warris S."/>
            <person name="Nguyen H.D.T."/>
            <person name="van Gent-Pelzer M.P.E."/>
            <person name="Joly D.L."/>
            <person name="van de Geest H.C."/>
            <person name="Bonants P.J.M."/>
            <person name="Smith D.S."/>
            <person name="Levesque C.A."/>
            <person name="van der Lee T.A.J."/>
        </authorList>
    </citation>
    <scope>NUCLEOTIDE SEQUENCE [LARGE SCALE GENOMIC DNA]</scope>
    <source>
        <strain evidence="1 2">MB42</strain>
    </source>
</reference>
<evidence type="ECO:0000313" key="2">
    <source>
        <dbReference type="Proteomes" id="UP000317494"/>
    </source>
</evidence>
<sequence length="106" mass="12153">MPRVSGCASIKGHLVAHHIQPSLRLLHRRSHYKSQAVSLPTHYSRQVIFQKKYNYFVYKVPIGKKSKQNCKTEQKPKIYTPKAIQRVGYQSACVTSLVSTINIHGY</sequence>
<proteinExistence type="predicted"/>
<evidence type="ECO:0000313" key="1">
    <source>
        <dbReference type="EMBL" id="TPX54614.1"/>
    </source>
</evidence>
<organism evidence="1 2">
    <name type="scientific">Synchytrium endobioticum</name>
    <dbReference type="NCBI Taxonomy" id="286115"/>
    <lineage>
        <taxon>Eukaryota</taxon>
        <taxon>Fungi</taxon>
        <taxon>Fungi incertae sedis</taxon>
        <taxon>Chytridiomycota</taxon>
        <taxon>Chytridiomycota incertae sedis</taxon>
        <taxon>Chytridiomycetes</taxon>
        <taxon>Synchytriales</taxon>
        <taxon>Synchytriaceae</taxon>
        <taxon>Synchytrium</taxon>
    </lineage>
</organism>
<accession>A0A507DS99</accession>
<dbReference type="VEuPathDB" id="FungiDB:SeMB42_g00190"/>
<dbReference type="AlphaFoldDB" id="A0A507DS99"/>
<protein>
    <submittedName>
        <fullName evidence="1">Uncharacterized protein</fullName>
    </submittedName>
</protein>
<dbReference type="Proteomes" id="UP000317494">
    <property type="component" value="Unassembled WGS sequence"/>
</dbReference>